<organism evidence="2 3">
    <name type="scientific">Cymbomonas tetramitiformis</name>
    <dbReference type="NCBI Taxonomy" id="36881"/>
    <lineage>
        <taxon>Eukaryota</taxon>
        <taxon>Viridiplantae</taxon>
        <taxon>Chlorophyta</taxon>
        <taxon>Pyramimonadophyceae</taxon>
        <taxon>Pyramimonadales</taxon>
        <taxon>Pyramimonadaceae</taxon>
        <taxon>Cymbomonas</taxon>
    </lineage>
</organism>
<evidence type="ECO:0000313" key="2">
    <source>
        <dbReference type="EMBL" id="KAK3265525.1"/>
    </source>
</evidence>
<dbReference type="EMBL" id="LGRX02013858">
    <property type="protein sequence ID" value="KAK3265525.1"/>
    <property type="molecule type" value="Genomic_DNA"/>
</dbReference>
<feature type="compositionally biased region" description="Basic and acidic residues" evidence="1">
    <location>
        <begin position="287"/>
        <end position="298"/>
    </location>
</feature>
<proteinExistence type="predicted"/>
<dbReference type="AlphaFoldDB" id="A0AAE0FTC1"/>
<sequence length="495" mass="54364">MRNTPPDWQTIWDMIPSMLAGEGNQTVASPAYSWWCESYEGGGMVASNMDSVLKDTSEHGPLEGAAPCARPPFNEMEPGAVWVVARPVTAQDTDGEISDEYLANGISLKGLTGPDGTIDSQYYFALRAFVAALDNKFMMKGTQEKVDLLTCKPQEPGQDGLTYVKMCQRREMQLNTGKVVTDAALRTFVEDCVERLRIKVYFQTRVSEQLRVQFPPPNKVTWKDLEVIVEVQDKLKNDAEAWILTFLQEITRRCGCRYSCWEAAQHGLDLKAIRGSIKKMAAVADAQHGDTESRKRADAPSPSKKIKKEVSAAERTKKPPYNNAPPPTQQPEGGAGNAKPKCLRWLLSNEEKDKYGVTQAPAKKKNPTGKADALRAEYKGMVAARQRAHVTQEETEMVAAPAVALGSTQKMRGFPVKTPEEFEAGAQIPLAPAAGEMQRKVQLMASLLKSTRTAFHKMVAGMVAEGSITAPREIETLVELANARRAASDASRVGC</sequence>
<feature type="region of interest" description="Disordered" evidence="1">
    <location>
        <begin position="284"/>
        <end position="339"/>
    </location>
</feature>
<comment type="caution">
    <text evidence="2">The sequence shown here is derived from an EMBL/GenBank/DDBJ whole genome shotgun (WGS) entry which is preliminary data.</text>
</comment>
<protein>
    <submittedName>
        <fullName evidence="2">Uncharacterized protein</fullName>
    </submittedName>
</protein>
<gene>
    <name evidence="2" type="ORF">CYMTET_25798</name>
</gene>
<feature type="compositionally biased region" description="Basic and acidic residues" evidence="1">
    <location>
        <begin position="308"/>
        <end position="317"/>
    </location>
</feature>
<keyword evidence="3" id="KW-1185">Reference proteome</keyword>
<name>A0AAE0FTC1_9CHLO</name>
<accession>A0AAE0FTC1</accession>
<reference evidence="2 3" key="1">
    <citation type="journal article" date="2015" name="Genome Biol. Evol.">
        <title>Comparative Genomics of a Bacterivorous Green Alga Reveals Evolutionary Causalities and Consequences of Phago-Mixotrophic Mode of Nutrition.</title>
        <authorList>
            <person name="Burns J.A."/>
            <person name="Paasch A."/>
            <person name="Narechania A."/>
            <person name="Kim E."/>
        </authorList>
    </citation>
    <scope>NUCLEOTIDE SEQUENCE [LARGE SCALE GENOMIC DNA]</scope>
    <source>
        <strain evidence="2 3">PLY_AMNH</strain>
    </source>
</reference>
<evidence type="ECO:0000256" key="1">
    <source>
        <dbReference type="SAM" id="MobiDB-lite"/>
    </source>
</evidence>
<dbReference type="Proteomes" id="UP001190700">
    <property type="component" value="Unassembled WGS sequence"/>
</dbReference>
<evidence type="ECO:0000313" key="3">
    <source>
        <dbReference type="Proteomes" id="UP001190700"/>
    </source>
</evidence>